<evidence type="ECO:0000259" key="5">
    <source>
        <dbReference type="PROSITE" id="PS51063"/>
    </source>
</evidence>
<proteinExistence type="predicted"/>
<keyword evidence="3" id="KW-0804">Transcription</keyword>
<dbReference type="OrthoDB" id="7643467at2"/>
<dbReference type="GO" id="GO:0003700">
    <property type="term" value="F:DNA-binding transcription factor activity"/>
    <property type="evidence" value="ECO:0007669"/>
    <property type="project" value="InterPro"/>
</dbReference>
<dbReference type="InterPro" id="IPR012318">
    <property type="entry name" value="HTH_CRP"/>
</dbReference>
<dbReference type="InterPro" id="IPR000595">
    <property type="entry name" value="cNMP-bd_dom"/>
</dbReference>
<dbReference type="Pfam" id="PF13545">
    <property type="entry name" value="HTH_Crp_2"/>
    <property type="match status" value="1"/>
</dbReference>
<evidence type="ECO:0000256" key="3">
    <source>
        <dbReference type="ARBA" id="ARBA00023163"/>
    </source>
</evidence>
<accession>A0A6L6QM31</accession>
<dbReference type="SMART" id="SM00100">
    <property type="entry name" value="cNMP"/>
    <property type="match status" value="1"/>
</dbReference>
<dbReference type="SUPFAM" id="SSF51206">
    <property type="entry name" value="cAMP-binding domain-like"/>
    <property type="match status" value="1"/>
</dbReference>
<dbReference type="InterPro" id="IPR018490">
    <property type="entry name" value="cNMP-bd_dom_sf"/>
</dbReference>
<dbReference type="InterPro" id="IPR036390">
    <property type="entry name" value="WH_DNA-bd_sf"/>
</dbReference>
<name>A0A6L6QM31_9BURK</name>
<keyword evidence="1" id="KW-0805">Transcription regulation</keyword>
<evidence type="ECO:0000256" key="1">
    <source>
        <dbReference type="ARBA" id="ARBA00023015"/>
    </source>
</evidence>
<dbReference type="Gene3D" id="1.10.10.10">
    <property type="entry name" value="Winged helix-like DNA-binding domain superfamily/Winged helix DNA-binding domain"/>
    <property type="match status" value="1"/>
</dbReference>
<comment type="caution">
    <text evidence="6">The sequence shown here is derived from an EMBL/GenBank/DDBJ whole genome shotgun (WGS) entry which is preliminary data.</text>
</comment>
<dbReference type="SMART" id="SM00419">
    <property type="entry name" value="HTH_CRP"/>
    <property type="match status" value="1"/>
</dbReference>
<dbReference type="Proteomes" id="UP000472320">
    <property type="component" value="Unassembled WGS sequence"/>
</dbReference>
<evidence type="ECO:0000313" key="6">
    <source>
        <dbReference type="EMBL" id="MTW12653.1"/>
    </source>
</evidence>
<feature type="domain" description="Cyclic nucleotide-binding" evidence="4">
    <location>
        <begin position="33"/>
        <end position="153"/>
    </location>
</feature>
<keyword evidence="7" id="KW-1185">Reference proteome</keyword>
<sequence>MSPVIPITPANATKSCAPVAAKCSLCSFNRLCLPQGLAEDDIARLDQIIARRRRVSRDETLYQTGDGFHSLYAVRFGHFKTVQVNQRGEQTIGGFHMAGDLLGMEAIGNGQHSCNAVALEDSEVCEIPFSRLQELVMQIPGLLQQFHRTMSREIQREQSVMLFLSHMRAEQRLAMFLLNLAGRYAQRGYSSTSFQLRMSREDIGGYLGLTVESVSRQLARLRQDGSIVLNNRDLRIIDRNKLEVMSSGGMAQEFAAVA</sequence>
<dbReference type="Gene3D" id="2.60.120.10">
    <property type="entry name" value="Jelly Rolls"/>
    <property type="match status" value="1"/>
</dbReference>
<dbReference type="GO" id="GO:0003677">
    <property type="term" value="F:DNA binding"/>
    <property type="evidence" value="ECO:0007669"/>
    <property type="project" value="UniProtKB-KW"/>
</dbReference>
<dbReference type="InterPro" id="IPR036388">
    <property type="entry name" value="WH-like_DNA-bd_sf"/>
</dbReference>
<dbReference type="PROSITE" id="PS00042">
    <property type="entry name" value="HTH_CRP_1"/>
    <property type="match status" value="1"/>
</dbReference>
<dbReference type="NCBIfam" id="NF008365">
    <property type="entry name" value="PRK11161.1"/>
    <property type="match status" value="1"/>
</dbReference>
<dbReference type="EMBL" id="WNKX01000015">
    <property type="protein sequence ID" value="MTW12653.1"/>
    <property type="molecule type" value="Genomic_DNA"/>
</dbReference>
<dbReference type="PROSITE" id="PS51063">
    <property type="entry name" value="HTH_CRP_2"/>
    <property type="match status" value="1"/>
</dbReference>
<dbReference type="CDD" id="cd00092">
    <property type="entry name" value="HTH_CRP"/>
    <property type="match status" value="1"/>
</dbReference>
<organism evidence="6 7">
    <name type="scientific">Massilia eburnea</name>
    <dbReference type="NCBI Taxonomy" id="1776165"/>
    <lineage>
        <taxon>Bacteria</taxon>
        <taxon>Pseudomonadati</taxon>
        <taxon>Pseudomonadota</taxon>
        <taxon>Betaproteobacteria</taxon>
        <taxon>Burkholderiales</taxon>
        <taxon>Oxalobacteraceae</taxon>
        <taxon>Telluria group</taxon>
        <taxon>Massilia</taxon>
    </lineage>
</organism>
<dbReference type="AlphaFoldDB" id="A0A6L6QM31"/>
<dbReference type="RefSeq" id="WP_155455581.1">
    <property type="nucleotide sequence ID" value="NZ_WNKX01000015.1"/>
</dbReference>
<keyword evidence="2" id="KW-0238">DNA-binding</keyword>
<dbReference type="InterPro" id="IPR050397">
    <property type="entry name" value="Env_Response_Regulators"/>
</dbReference>
<dbReference type="InterPro" id="IPR018335">
    <property type="entry name" value="Tscrpt_reg_HTH_Crp-type_CS"/>
</dbReference>
<protein>
    <submittedName>
        <fullName evidence="6">Fumarate/nitrate reduction transcriptional regulator Fnr</fullName>
    </submittedName>
</protein>
<evidence type="ECO:0000256" key="2">
    <source>
        <dbReference type="ARBA" id="ARBA00023125"/>
    </source>
</evidence>
<dbReference type="GO" id="GO:0005829">
    <property type="term" value="C:cytosol"/>
    <property type="evidence" value="ECO:0007669"/>
    <property type="project" value="TreeGrafter"/>
</dbReference>
<evidence type="ECO:0000259" key="4">
    <source>
        <dbReference type="PROSITE" id="PS50042"/>
    </source>
</evidence>
<dbReference type="InterPro" id="IPR014710">
    <property type="entry name" value="RmlC-like_jellyroll"/>
</dbReference>
<dbReference type="CDD" id="cd00038">
    <property type="entry name" value="CAP_ED"/>
    <property type="match status" value="1"/>
</dbReference>
<reference evidence="6 7" key="1">
    <citation type="submission" date="2019-11" db="EMBL/GenBank/DDBJ databases">
        <title>Type strains purchased from KCTC, JCM and DSMZ.</title>
        <authorList>
            <person name="Lu H."/>
        </authorList>
    </citation>
    <scope>NUCLEOTIDE SEQUENCE [LARGE SCALE GENOMIC DNA]</scope>
    <source>
        <strain evidence="6 7">JCM 31587</strain>
    </source>
</reference>
<gene>
    <name evidence="6" type="primary">fnr</name>
    <name evidence="6" type="ORF">GM658_18750</name>
</gene>
<dbReference type="PRINTS" id="PR00034">
    <property type="entry name" value="HTHCRP"/>
</dbReference>
<dbReference type="PANTHER" id="PTHR24567:SF75">
    <property type="entry name" value="FUMARATE AND NITRATE REDUCTION REGULATORY PROTEIN"/>
    <property type="match status" value="1"/>
</dbReference>
<dbReference type="PROSITE" id="PS50042">
    <property type="entry name" value="CNMP_BINDING_3"/>
    <property type="match status" value="1"/>
</dbReference>
<dbReference type="PANTHER" id="PTHR24567">
    <property type="entry name" value="CRP FAMILY TRANSCRIPTIONAL REGULATORY PROTEIN"/>
    <property type="match status" value="1"/>
</dbReference>
<feature type="domain" description="HTH crp-type" evidence="5">
    <location>
        <begin position="167"/>
        <end position="240"/>
    </location>
</feature>
<evidence type="ECO:0000313" key="7">
    <source>
        <dbReference type="Proteomes" id="UP000472320"/>
    </source>
</evidence>
<dbReference type="Pfam" id="PF00027">
    <property type="entry name" value="cNMP_binding"/>
    <property type="match status" value="1"/>
</dbReference>
<dbReference type="FunFam" id="1.10.10.10:FF:000028">
    <property type="entry name" value="Fumarate/nitrate reduction transcriptional regulator Fnr"/>
    <property type="match status" value="1"/>
</dbReference>
<dbReference type="SUPFAM" id="SSF46785">
    <property type="entry name" value="Winged helix' DNA-binding domain"/>
    <property type="match status" value="1"/>
</dbReference>